<keyword evidence="4 5" id="KW-0975">Bacterial flagellum</keyword>
<keyword evidence="9" id="KW-1185">Reference proteome</keyword>
<evidence type="ECO:0000313" key="9">
    <source>
        <dbReference type="Proteomes" id="UP001499988"/>
    </source>
</evidence>
<organism evidence="8 9">
    <name type="scientific">Ferrimonas pelagia</name>
    <dbReference type="NCBI Taxonomy" id="1177826"/>
    <lineage>
        <taxon>Bacteria</taxon>
        <taxon>Pseudomonadati</taxon>
        <taxon>Pseudomonadota</taxon>
        <taxon>Gammaproteobacteria</taxon>
        <taxon>Alteromonadales</taxon>
        <taxon>Ferrimonadaceae</taxon>
        <taxon>Ferrimonas</taxon>
    </lineage>
</organism>
<protein>
    <recommendedName>
        <fullName evidence="5">Flagellar hook-associated protein 2</fullName>
        <shortName evidence="5">HAP2</shortName>
    </recommendedName>
    <alternativeName>
        <fullName evidence="5">Flagellar cap protein</fullName>
    </alternativeName>
</protein>
<comment type="function">
    <text evidence="5">Required for morphogenesis and for the elongation of the flagellar filament by facilitating polymerization of the flagellin monomers at the tip of growing filament. Forms a capping structure, which prevents flagellin subunits (transported through the central channel of the flagellum) from leaking out without polymerization at the distal end.</text>
</comment>
<sequence>MGLTAAGIGSGLDINGIVSALVDASYVPRQVALDVRESKIQTEISAIGTLKSAMSDFQEKVEELKDAATFDQRKVTTSNNDFLTAEVESEAVPGTYNVQVQQLAESHKIASAGTVESGEDTVGEGTLTFALGGREDDDGNWVVEPDAERSFSVDVDADDTLADIAAKINAAEDNAGITATVVNGAGGPQLVFASEKTGLENSMTISVEDTGDGSLEGEFGSDNISSVVDPLDAKLSVDGIAIRSASNQVDNAVPGLTLNLTEADTATDTGEIKTTRVTVERDVGAAKKSVEAFVEAYNGLRETLDQLSSYDAETEVAGPLQADSMPRSIESQLRNVMGSSYDLGNGISKALSQFGVSFDRYGALEIDDDQLEEAIEQDMAGLTALFSAEDEGLAFRMFDVTDIYVQTGGLLDGRNDTLESQQRSLEKERETLNLQMAAYEERMYKQYNAMDLVVANLNSQGSYVASTLNSLPGLIKQS</sequence>
<dbReference type="Pfam" id="PF02465">
    <property type="entry name" value="FliD_N"/>
    <property type="match status" value="1"/>
</dbReference>
<evidence type="ECO:0000259" key="7">
    <source>
        <dbReference type="Pfam" id="PF07195"/>
    </source>
</evidence>
<comment type="subcellular location">
    <subcellularLocation>
        <location evidence="5">Secreted</location>
    </subcellularLocation>
    <subcellularLocation>
        <location evidence="5">Bacterial flagellum</location>
    </subcellularLocation>
</comment>
<dbReference type="Pfam" id="PF07196">
    <property type="entry name" value="Flagellin_IN"/>
    <property type="match status" value="1"/>
</dbReference>
<feature type="coiled-coil region" evidence="5">
    <location>
        <begin position="415"/>
        <end position="442"/>
    </location>
</feature>
<keyword evidence="8" id="KW-0966">Cell projection</keyword>
<keyword evidence="8" id="KW-0282">Flagellum</keyword>
<evidence type="ECO:0000256" key="4">
    <source>
        <dbReference type="ARBA" id="ARBA00023143"/>
    </source>
</evidence>
<dbReference type="Pfam" id="PF07195">
    <property type="entry name" value="FliD_C"/>
    <property type="match status" value="1"/>
</dbReference>
<evidence type="ECO:0000259" key="6">
    <source>
        <dbReference type="Pfam" id="PF02465"/>
    </source>
</evidence>
<feature type="domain" description="Flagellar hook-associated protein 2 C-terminal" evidence="7">
    <location>
        <begin position="232"/>
        <end position="459"/>
    </location>
</feature>
<keyword evidence="5" id="KW-0964">Secreted</keyword>
<dbReference type="PANTHER" id="PTHR30288:SF0">
    <property type="entry name" value="FLAGELLAR HOOK-ASSOCIATED PROTEIN 2"/>
    <property type="match status" value="1"/>
</dbReference>
<feature type="domain" description="Flagellar hook-associated protein 2 N-terminal" evidence="6">
    <location>
        <begin position="10"/>
        <end position="107"/>
    </location>
</feature>
<keyword evidence="3 5" id="KW-0175">Coiled coil</keyword>
<dbReference type="PANTHER" id="PTHR30288">
    <property type="entry name" value="FLAGELLAR CAP/ASSEMBLY PROTEIN FLID"/>
    <property type="match status" value="1"/>
</dbReference>
<keyword evidence="8" id="KW-0969">Cilium</keyword>
<dbReference type="RefSeq" id="WP_345332888.1">
    <property type="nucleotide sequence ID" value="NZ_BAABJZ010000006.1"/>
</dbReference>
<evidence type="ECO:0000256" key="1">
    <source>
        <dbReference type="ARBA" id="ARBA00009764"/>
    </source>
</evidence>
<dbReference type="InterPro" id="IPR010810">
    <property type="entry name" value="Flagellin_hook_IN_motif"/>
</dbReference>
<evidence type="ECO:0000256" key="3">
    <source>
        <dbReference type="ARBA" id="ARBA00023054"/>
    </source>
</evidence>
<evidence type="ECO:0000313" key="8">
    <source>
        <dbReference type="EMBL" id="GAA4874422.1"/>
    </source>
</evidence>
<evidence type="ECO:0000256" key="2">
    <source>
        <dbReference type="ARBA" id="ARBA00011255"/>
    </source>
</evidence>
<proteinExistence type="inferred from homology"/>
<comment type="caution">
    <text evidence="8">The sequence shown here is derived from an EMBL/GenBank/DDBJ whole genome shotgun (WGS) entry which is preliminary data.</text>
</comment>
<dbReference type="InterPro" id="IPR010809">
    <property type="entry name" value="FliD_C"/>
</dbReference>
<comment type="similarity">
    <text evidence="1 5">Belongs to the FliD family.</text>
</comment>
<evidence type="ECO:0000256" key="5">
    <source>
        <dbReference type="RuleBase" id="RU362066"/>
    </source>
</evidence>
<dbReference type="EMBL" id="BAABJZ010000006">
    <property type="protein sequence ID" value="GAA4874422.1"/>
    <property type="molecule type" value="Genomic_DNA"/>
</dbReference>
<accession>A0ABP9EEU1</accession>
<dbReference type="InterPro" id="IPR040026">
    <property type="entry name" value="FliD"/>
</dbReference>
<gene>
    <name evidence="8" type="primary">fliD_2</name>
    <name evidence="8" type="ORF">GCM10023333_04170</name>
</gene>
<dbReference type="Proteomes" id="UP001499988">
    <property type="component" value="Unassembled WGS sequence"/>
</dbReference>
<reference evidence="9" key="1">
    <citation type="journal article" date="2019" name="Int. J. Syst. Evol. Microbiol.">
        <title>The Global Catalogue of Microorganisms (GCM) 10K type strain sequencing project: providing services to taxonomists for standard genome sequencing and annotation.</title>
        <authorList>
            <consortium name="The Broad Institute Genomics Platform"/>
            <consortium name="The Broad Institute Genome Sequencing Center for Infectious Disease"/>
            <person name="Wu L."/>
            <person name="Ma J."/>
        </authorList>
    </citation>
    <scope>NUCLEOTIDE SEQUENCE [LARGE SCALE GENOMIC DNA]</scope>
    <source>
        <strain evidence="9">JCM 18401</strain>
    </source>
</reference>
<comment type="subunit">
    <text evidence="2 5">Homopentamer.</text>
</comment>
<name>A0ABP9EEU1_9GAMM</name>
<dbReference type="InterPro" id="IPR003481">
    <property type="entry name" value="FliD_N"/>
</dbReference>